<protein>
    <submittedName>
        <fullName evidence="2">Uncharacterized protein</fullName>
    </submittedName>
</protein>
<reference evidence="1" key="1">
    <citation type="journal article" date="2020" name="Nat. Genet.">
        <title>Genomic diversifications of five Gossypium allopolyploid species and their impact on cotton improvement.</title>
        <authorList>
            <person name="Chen Z.J."/>
            <person name="Sreedasyam A."/>
            <person name="Ando A."/>
            <person name="Song Q."/>
            <person name="De Santiago L.M."/>
            <person name="Hulse-Kemp A.M."/>
            <person name="Ding M."/>
            <person name="Ye W."/>
            <person name="Kirkbride R.C."/>
            <person name="Jenkins J."/>
            <person name="Plott C."/>
            <person name="Lovell J."/>
            <person name="Lin Y.M."/>
            <person name="Vaughn R."/>
            <person name="Liu B."/>
            <person name="Simpson S."/>
            <person name="Scheffler B.E."/>
            <person name="Wen L."/>
            <person name="Saski C.A."/>
            <person name="Grover C.E."/>
            <person name="Hu G."/>
            <person name="Conover J.L."/>
            <person name="Carlson J.W."/>
            <person name="Shu S."/>
            <person name="Boston L.B."/>
            <person name="Williams M."/>
            <person name="Peterson D.G."/>
            <person name="McGee K."/>
            <person name="Jones D.C."/>
            <person name="Wendel J.F."/>
            <person name="Stelly D.M."/>
            <person name="Grimwood J."/>
            <person name="Schmutz J."/>
        </authorList>
    </citation>
    <scope>NUCLEOTIDE SEQUENCE [LARGE SCALE GENOMIC DNA]</scope>
    <source>
        <strain evidence="1">cv. TM-1</strain>
    </source>
</reference>
<proteinExistence type="predicted"/>
<keyword evidence="1" id="KW-1185">Reference proteome</keyword>
<dbReference type="AlphaFoldDB" id="A0A1U8JME4"/>
<dbReference type="PANTHER" id="PTHR33067">
    <property type="entry name" value="RNA-DIRECTED DNA POLYMERASE-RELATED"/>
    <property type="match status" value="1"/>
</dbReference>
<dbReference type="InterPro" id="IPR021109">
    <property type="entry name" value="Peptidase_aspartic_dom_sf"/>
</dbReference>
<dbReference type="Gene3D" id="2.40.70.10">
    <property type="entry name" value="Acid Proteases"/>
    <property type="match status" value="1"/>
</dbReference>
<dbReference type="PANTHER" id="PTHR33067:SF32">
    <property type="entry name" value="ASPARTIC PEPTIDASE DDI1-TYPE DOMAIN-CONTAINING PROTEIN"/>
    <property type="match status" value="1"/>
</dbReference>
<dbReference type="RefSeq" id="XP_016689484.1">
    <property type="nucleotide sequence ID" value="XM_016833995.1"/>
</dbReference>
<evidence type="ECO:0000313" key="2">
    <source>
        <dbReference type="RefSeq" id="XP_016689484.1"/>
    </source>
</evidence>
<evidence type="ECO:0000313" key="1">
    <source>
        <dbReference type="Proteomes" id="UP000818029"/>
    </source>
</evidence>
<organism evidence="1 2">
    <name type="scientific">Gossypium hirsutum</name>
    <name type="common">Upland cotton</name>
    <name type="synonym">Gossypium mexicanum</name>
    <dbReference type="NCBI Taxonomy" id="3635"/>
    <lineage>
        <taxon>Eukaryota</taxon>
        <taxon>Viridiplantae</taxon>
        <taxon>Streptophyta</taxon>
        <taxon>Embryophyta</taxon>
        <taxon>Tracheophyta</taxon>
        <taxon>Spermatophyta</taxon>
        <taxon>Magnoliopsida</taxon>
        <taxon>eudicotyledons</taxon>
        <taxon>Gunneridae</taxon>
        <taxon>Pentapetalae</taxon>
        <taxon>rosids</taxon>
        <taxon>malvids</taxon>
        <taxon>Malvales</taxon>
        <taxon>Malvaceae</taxon>
        <taxon>Malvoideae</taxon>
        <taxon>Gossypium</taxon>
    </lineage>
</organism>
<dbReference type="KEGG" id="ghi:107906863"/>
<dbReference type="GeneID" id="107906863"/>
<dbReference type="Proteomes" id="UP000818029">
    <property type="component" value="Chromosome D08"/>
</dbReference>
<reference evidence="2" key="2">
    <citation type="submission" date="2025-08" db="UniProtKB">
        <authorList>
            <consortium name="RefSeq"/>
        </authorList>
    </citation>
    <scope>IDENTIFICATION</scope>
</reference>
<gene>
    <name evidence="2" type="primary">LOC107906863</name>
</gene>
<name>A0A1U8JME4_GOSHI</name>
<sequence length="202" mass="22860">MPYYVKFMKDILSRKGRLGEFERVALTEWCTAMLTNKLRPKLKDLESLTIPCSIGNQYVGNALCDLRESINLLPMSVPKKLGIGEAIPTTVTLQLADRSYAHLEGKIKDVPVRVDKFIFPTNFTVLDCEADKDVFIILGRAFLATGRTMIDFQKGELTIKVDDEQITFHVFQALKCADRIKECHAVSLLDYVVEVEFGKKIP</sequence>
<accession>A0A1U8JME4</accession>
<dbReference type="PaxDb" id="3635-A0A1U8JME4"/>